<dbReference type="Proteomes" id="UP000198539">
    <property type="component" value="Unassembled WGS sequence"/>
</dbReference>
<organism evidence="3 4">
    <name type="scientific">Roseicitreum antarcticum</name>
    <dbReference type="NCBI Taxonomy" id="564137"/>
    <lineage>
        <taxon>Bacteria</taxon>
        <taxon>Pseudomonadati</taxon>
        <taxon>Pseudomonadota</taxon>
        <taxon>Alphaproteobacteria</taxon>
        <taxon>Rhodobacterales</taxon>
        <taxon>Paracoccaceae</taxon>
        <taxon>Roseicitreum</taxon>
    </lineage>
</organism>
<dbReference type="EMBL" id="FNOM01000004">
    <property type="protein sequence ID" value="SDW86587.1"/>
    <property type="molecule type" value="Genomic_DNA"/>
</dbReference>
<protein>
    <submittedName>
        <fullName evidence="3">Nucleotide-binding universal stress protein, UspA family</fullName>
    </submittedName>
</protein>
<evidence type="ECO:0000313" key="4">
    <source>
        <dbReference type="Proteomes" id="UP000198539"/>
    </source>
</evidence>
<feature type="domain" description="UspA" evidence="2">
    <location>
        <begin position="2"/>
        <end position="157"/>
    </location>
</feature>
<dbReference type="RefSeq" id="WP_092887214.1">
    <property type="nucleotide sequence ID" value="NZ_CP061498.1"/>
</dbReference>
<dbReference type="CDD" id="cd00293">
    <property type="entry name" value="USP-like"/>
    <property type="match status" value="2"/>
</dbReference>
<proteinExistence type="inferred from homology"/>
<dbReference type="InterPro" id="IPR006015">
    <property type="entry name" value="Universal_stress_UspA"/>
</dbReference>
<dbReference type="SUPFAM" id="SSF52402">
    <property type="entry name" value="Adenine nucleotide alpha hydrolases-like"/>
    <property type="match status" value="2"/>
</dbReference>
<evidence type="ECO:0000256" key="1">
    <source>
        <dbReference type="ARBA" id="ARBA00008791"/>
    </source>
</evidence>
<comment type="similarity">
    <text evidence="1">Belongs to the universal stress protein A family.</text>
</comment>
<gene>
    <name evidence="3" type="ORF">SAMN04488238_10428</name>
</gene>
<dbReference type="OrthoDB" id="9804721at2"/>
<dbReference type="InterPro" id="IPR006016">
    <property type="entry name" value="UspA"/>
</dbReference>
<name>A0A1H2X196_9RHOB</name>
<sequence>MDKITVFIDGSAYAESVCDYAVWAAKQLNMPISLVHVLGRRNEVSSQPTDLSGSLKLGARTALLEKLAKLDEERATLGRERGRALLNDAAARMHSQADIAVSTKLRNGDLIGAITDLEAETRFLILGKRGEGADFAAQHLGSNLDRAVRTSNRPVLVSARAFRPMKRFLLAFDGSPAMGRAVERMREGSVLRGMEAHILAVGSPTPGVRDQLTAAAKGLRQSGFEVAEHLMAGEAEATITKAVKDLDVDMLVLGKSGSSRLRQLFIGSTTMELMRSCQVPVLIFP</sequence>
<keyword evidence="4" id="KW-1185">Reference proteome</keyword>
<dbReference type="Pfam" id="PF00582">
    <property type="entry name" value="Usp"/>
    <property type="match status" value="2"/>
</dbReference>
<reference evidence="3 4" key="1">
    <citation type="submission" date="2016-10" db="EMBL/GenBank/DDBJ databases">
        <authorList>
            <person name="de Groot N.N."/>
        </authorList>
    </citation>
    <scope>NUCLEOTIDE SEQUENCE [LARGE SCALE GENOMIC DNA]</scope>
    <source>
        <strain evidence="3 4">CGMCC 1.8894</strain>
    </source>
</reference>
<feature type="domain" description="UspA" evidence="2">
    <location>
        <begin position="214"/>
        <end position="285"/>
    </location>
</feature>
<dbReference type="AlphaFoldDB" id="A0A1H2X196"/>
<dbReference type="PANTHER" id="PTHR46268">
    <property type="entry name" value="STRESS RESPONSE PROTEIN NHAX"/>
    <property type="match status" value="1"/>
</dbReference>
<evidence type="ECO:0000313" key="3">
    <source>
        <dbReference type="EMBL" id="SDW86587.1"/>
    </source>
</evidence>
<dbReference type="PANTHER" id="PTHR46268:SF6">
    <property type="entry name" value="UNIVERSAL STRESS PROTEIN UP12"/>
    <property type="match status" value="1"/>
</dbReference>
<dbReference type="Gene3D" id="3.40.50.12370">
    <property type="match status" value="1"/>
</dbReference>
<evidence type="ECO:0000259" key="2">
    <source>
        <dbReference type="Pfam" id="PF00582"/>
    </source>
</evidence>
<dbReference type="PRINTS" id="PR01438">
    <property type="entry name" value="UNVRSLSTRESS"/>
</dbReference>
<accession>A0A1H2X196</accession>
<dbReference type="STRING" id="564137.SAMN04488238_10428"/>